<evidence type="ECO:0000256" key="3">
    <source>
        <dbReference type="ARBA" id="ARBA00023125"/>
    </source>
</evidence>
<sequence>MLTDTECRNAKCPEGRAFVRLADAGGLYLEVKPPGAKTPSGSKLWRWKYRHGGKEKLLAIGAYPAVSVAGARREQAKARALLDAGTDPGEARKEAKYAKLNEHETSFEAVARQWWAGWKANKTERYAEYVLRRLELDAFPVIGAKPVAGLTAPDFVRMAKKIEARGVGELARRIMETSGQVMRWAVAHGLTERNPTADVKPGDILKPRTVENFARVGAAELPDLMRHINAYDGSVFTRLALQLMALTFVRTSELIGAQWQEFDLDAAEWTIPPDRIGRKGRQGERRAHLVPLAPQALAVLRLLQSARGADRCRGPALLFPGERDHERPMSNNTMLKALERMGYKGKMTGHGFRGIASTALNEMGFRFDVIEAQLSHIEGNRVRAAYNHAVCAGQVFSDTTIGCLIADCCSKALGGRLPSLECSRTLL</sequence>
<keyword evidence="2" id="KW-0229">DNA integration</keyword>
<dbReference type="Proteomes" id="UP000001693">
    <property type="component" value="Chromosome"/>
</dbReference>
<dbReference type="STRING" id="395495.Lcho_2383"/>
<dbReference type="Pfam" id="PF00589">
    <property type="entry name" value="Phage_integrase"/>
    <property type="match status" value="1"/>
</dbReference>
<dbReference type="EMBL" id="CP001013">
    <property type="protein sequence ID" value="ACB34648.1"/>
    <property type="molecule type" value="Genomic_DNA"/>
</dbReference>
<dbReference type="GO" id="GO:0003677">
    <property type="term" value="F:DNA binding"/>
    <property type="evidence" value="ECO:0007669"/>
    <property type="project" value="UniProtKB-KW"/>
</dbReference>
<dbReference type="InterPro" id="IPR011010">
    <property type="entry name" value="DNA_brk_join_enz"/>
</dbReference>
<feature type="domain" description="Tyr recombinase" evidence="5">
    <location>
        <begin position="211"/>
        <end position="401"/>
    </location>
</feature>
<dbReference type="CDD" id="cd00801">
    <property type="entry name" value="INT_P4_C"/>
    <property type="match status" value="1"/>
</dbReference>
<evidence type="ECO:0000256" key="2">
    <source>
        <dbReference type="ARBA" id="ARBA00022908"/>
    </source>
</evidence>
<dbReference type="OrthoDB" id="9775880at2"/>
<evidence type="ECO:0000256" key="4">
    <source>
        <dbReference type="ARBA" id="ARBA00023172"/>
    </source>
</evidence>
<dbReference type="InterPro" id="IPR002104">
    <property type="entry name" value="Integrase_catalytic"/>
</dbReference>
<dbReference type="InterPro" id="IPR050808">
    <property type="entry name" value="Phage_Integrase"/>
</dbReference>
<dbReference type="Pfam" id="PF13356">
    <property type="entry name" value="Arm-DNA-bind_3"/>
    <property type="match status" value="1"/>
</dbReference>
<evidence type="ECO:0000256" key="1">
    <source>
        <dbReference type="ARBA" id="ARBA00008857"/>
    </source>
</evidence>
<dbReference type="HOGENOM" id="CLU_027562_0_0_4"/>
<dbReference type="Gene3D" id="1.10.443.10">
    <property type="entry name" value="Intergrase catalytic core"/>
    <property type="match status" value="1"/>
</dbReference>
<keyword evidence="3" id="KW-0238">DNA-binding</keyword>
<dbReference type="Gene3D" id="1.10.150.130">
    <property type="match status" value="1"/>
</dbReference>
<dbReference type="GO" id="GO:0015074">
    <property type="term" value="P:DNA integration"/>
    <property type="evidence" value="ECO:0007669"/>
    <property type="project" value="UniProtKB-KW"/>
</dbReference>
<keyword evidence="4" id="KW-0233">DNA recombination</keyword>
<dbReference type="eggNOG" id="COG0582">
    <property type="taxonomic scope" value="Bacteria"/>
</dbReference>
<protein>
    <submittedName>
        <fullName evidence="6">Integrase family protein</fullName>
    </submittedName>
</protein>
<dbReference type="GO" id="GO:0006310">
    <property type="term" value="P:DNA recombination"/>
    <property type="evidence" value="ECO:0007669"/>
    <property type="project" value="UniProtKB-KW"/>
</dbReference>
<dbReference type="AlphaFoldDB" id="B1Y4T5"/>
<dbReference type="InterPro" id="IPR013762">
    <property type="entry name" value="Integrase-like_cat_sf"/>
</dbReference>
<keyword evidence="7" id="KW-1185">Reference proteome</keyword>
<organism evidence="6 7">
    <name type="scientific">Leptothrix cholodnii (strain ATCC 51168 / LMG 8142 / SP-6)</name>
    <name type="common">Leptothrix discophora (strain SP-6)</name>
    <dbReference type="NCBI Taxonomy" id="395495"/>
    <lineage>
        <taxon>Bacteria</taxon>
        <taxon>Pseudomonadati</taxon>
        <taxon>Pseudomonadota</taxon>
        <taxon>Betaproteobacteria</taxon>
        <taxon>Burkholderiales</taxon>
        <taxon>Sphaerotilaceae</taxon>
        <taxon>Leptothrix</taxon>
    </lineage>
</organism>
<dbReference type="Pfam" id="PF22022">
    <property type="entry name" value="Phage_int_M"/>
    <property type="match status" value="1"/>
</dbReference>
<dbReference type="InterPro" id="IPR025166">
    <property type="entry name" value="Integrase_DNA_bind_dom"/>
</dbReference>
<dbReference type="PANTHER" id="PTHR30629:SF2">
    <property type="entry name" value="PROPHAGE INTEGRASE INTS-RELATED"/>
    <property type="match status" value="1"/>
</dbReference>
<reference evidence="6 7" key="1">
    <citation type="submission" date="2008-03" db="EMBL/GenBank/DDBJ databases">
        <title>Complete sequence of Leptothrix cholodnii SP-6.</title>
        <authorList>
            <consortium name="US DOE Joint Genome Institute"/>
            <person name="Copeland A."/>
            <person name="Lucas S."/>
            <person name="Lapidus A."/>
            <person name="Glavina del Rio T."/>
            <person name="Dalin E."/>
            <person name="Tice H."/>
            <person name="Bruce D."/>
            <person name="Goodwin L."/>
            <person name="Pitluck S."/>
            <person name="Chertkov O."/>
            <person name="Brettin T."/>
            <person name="Detter J.C."/>
            <person name="Han C."/>
            <person name="Kuske C.R."/>
            <person name="Schmutz J."/>
            <person name="Larimer F."/>
            <person name="Land M."/>
            <person name="Hauser L."/>
            <person name="Kyrpides N."/>
            <person name="Lykidis A."/>
            <person name="Emerson D."/>
            <person name="Richardson P."/>
        </authorList>
    </citation>
    <scope>NUCLEOTIDE SEQUENCE [LARGE SCALE GENOMIC DNA]</scope>
    <source>
        <strain evidence="7">ATCC 51168 / LMG 8142 / SP-6</strain>
    </source>
</reference>
<dbReference type="Gene3D" id="3.30.160.390">
    <property type="entry name" value="Integrase, DNA-binding domain"/>
    <property type="match status" value="1"/>
</dbReference>
<dbReference type="RefSeq" id="WP_012347404.1">
    <property type="nucleotide sequence ID" value="NC_010524.1"/>
</dbReference>
<dbReference type="PROSITE" id="PS51898">
    <property type="entry name" value="TYR_RECOMBINASE"/>
    <property type="match status" value="1"/>
</dbReference>
<dbReference type="KEGG" id="lch:Lcho_2383"/>
<gene>
    <name evidence="6" type="ordered locus">Lcho_2383</name>
</gene>
<evidence type="ECO:0000313" key="6">
    <source>
        <dbReference type="EMBL" id="ACB34648.1"/>
    </source>
</evidence>
<proteinExistence type="inferred from homology"/>
<dbReference type="PANTHER" id="PTHR30629">
    <property type="entry name" value="PROPHAGE INTEGRASE"/>
    <property type="match status" value="1"/>
</dbReference>
<accession>B1Y4T5</accession>
<evidence type="ECO:0000259" key="5">
    <source>
        <dbReference type="PROSITE" id="PS51898"/>
    </source>
</evidence>
<dbReference type="InterPro" id="IPR010998">
    <property type="entry name" value="Integrase_recombinase_N"/>
</dbReference>
<dbReference type="InterPro" id="IPR038488">
    <property type="entry name" value="Integrase_DNA-bd_sf"/>
</dbReference>
<comment type="similarity">
    <text evidence="1">Belongs to the 'phage' integrase family.</text>
</comment>
<dbReference type="SUPFAM" id="SSF56349">
    <property type="entry name" value="DNA breaking-rejoining enzymes"/>
    <property type="match status" value="1"/>
</dbReference>
<name>B1Y4T5_LEPCP</name>
<evidence type="ECO:0000313" key="7">
    <source>
        <dbReference type="Proteomes" id="UP000001693"/>
    </source>
</evidence>
<dbReference type="InterPro" id="IPR053876">
    <property type="entry name" value="Phage_int_M"/>
</dbReference>